<feature type="transmembrane region" description="Helical" evidence="1">
    <location>
        <begin position="143"/>
        <end position="166"/>
    </location>
</feature>
<keyword evidence="1" id="KW-1133">Transmembrane helix</keyword>
<gene>
    <name evidence="2" type="ORF">CLH62_08420</name>
</gene>
<evidence type="ECO:0000313" key="2">
    <source>
        <dbReference type="EMBL" id="PHQ25626.1"/>
    </source>
</evidence>
<organism evidence="2 3">
    <name type="scientific">Marinobacter guineae</name>
    <dbReference type="NCBI Taxonomy" id="432303"/>
    <lineage>
        <taxon>Bacteria</taxon>
        <taxon>Pseudomonadati</taxon>
        <taxon>Pseudomonadota</taxon>
        <taxon>Gammaproteobacteria</taxon>
        <taxon>Pseudomonadales</taxon>
        <taxon>Marinobacteraceae</taxon>
        <taxon>Marinobacter</taxon>
    </lineage>
</organism>
<dbReference type="RefSeq" id="WP_099617730.1">
    <property type="nucleotide sequence ID" value="NZ_KZ319340.1"/>
</dbReference>
<feature type="transmembrane region" description="Helical" evidence="1">
    <location>
        <begin position="12"/>
        <end position="31"/>
    </location>
</feature>
<proteinExistence type="predicted"/>
<feature type="transmembrane region" description="Helical" evidence="1">
    <location>
        <begin position="112"/>
        <end position="131"/>
    </location>
</feature>
<dbReference type="OrthoDB" id="6197887at2"/>
<evidence type="ECO:0000256" key="1">
    <source>
        <dbReference type="SAM" id="Phobius"/>
    </source>
</evidence>
<keyword evidence="1" id="KW-0472">Membrane</keyword>
<dbReference type="AlphaFoldDB" id="A0A2G1VFU6"/>
<keyword evidence="1" id="KW-0812">Transmembrane</keyword>
<dbReference type="Proteomes" id="UP000229044">
    <property type="component" value="Unassembled WGS sequence"/>
</dbReference>
<keyword evidence="3" id="KW-1185">Reference proteome</keyword>
<protein>
    <submittedName>
        <fullName evidence="2">Uncharacterized protein</fullName>
    </submittedName>
</protein>
<comment type="caution">
    <text evidence="2">The sequence shown here is derived from an EMBL/GenBank/DDBJ whole genome shotgun (WGS) entry which is preliminary data.</text>
</comment>
<sequence>MDPAHGSAAFPKGLKVSLVVAAVLLFSLLLINQPLQTASAPQGIISYQLAGTADQAHAIFRSWRSEGVLWAKVSLWLDFLFIPAYTIALILLTHHFTRDRPGVRERMVARWIRALFVAAGLSDVAENILLLNNFTPPTDAMSLSATLCALIKFTALTLGIAGLVILRASRRHPLAHH</sequence>
<dbReference type="EMBL" id="NTFI01000002">
    <property type="protein sequence ID" value="PHQ25626.1"/>
    <property type="molecule type" value="Genomic_DNA"/>
</dbReference>
<feature type="transmembrane region" description="Helical" evidence="1">
    <location>
        <begin position="73"/>
        <end position="92"/>
    </location>
</feature>
<name>A0A2G1VFU6_9GAMM</name>
<accession>A0A2G1VFU6</accession>
<reference evidence="2 3" key="1">
    <citation type="submission" date="2017-09" db="EMBL/GenBank/DDBJ databases">
        <title>The draft genome sequences of Marinobacter guineae M3B.</title>
        <authorList>
            <person name="Cao J."/>
        </authorList>
    </citation>
    <scope>NUCLEOTIDE SEQUENCE [LARGE SCALE GENOMIC DNA]</scope>
    <source>
        <strain evidence="2 3">M3B</strain>
    </source>
</reference>
<evidence type="ECO:0000313" key="3">
    <source>
        <dbReference type="Proteomes" id="UP000229044"/>
    </source>
</evidence>